<dbReference type="InterPro" id="IPR050061">
    <property type="entry name" value="MurCDEF_pg_biosynth"/>
</dbReference>
<keyword evidence="14" id="KW-1185">Reference proteome</keyword>
<dbReference type="SUPFAM" id="SSF53244">
    <property type="entry name" value="MurD-like peptide ligases, peptide-binding domain"/>
    <property type="match status" value="1"/>
</dbReference>
<evidence type="ECO:0000259" key="12">
    <source>
        <dbReference type="Pfam" id="PF08245"/>
    </source>
</evidence>
<dbReference type="RefSeq" id="WP_305893525.1">
    <property type="nucleotide sequence ID" value="NZ_JAUZVZ010000010.1"/>
</dbReference>
<dbReference type="InterPro" id="IPR013221">
    <property type="entry name" value="Mur_ligase_cen"/>
</dbReference>
<proteinExistence type="inferred from homology"/>
<comment type="pathway">
    <text evidence="9">Cell wall biogenesis; peptidoglycan recycling.</text>
</comment>
<keyword evidence="7 9" id="KW-0131">Cell cycle</keyword>
<evidence type="ECO:0000256" key="3">
    <source>
        <dbReference type="ARBA" id="ARBA00022741"/>
    </source>
</evidence>
<dbReference type="SUPFAM" id="SSF51984">
    <property type="entry name" value="MurCD N-terminal domain"/>
    <property type="match status" value="1"/>
</dbReference>
<dbReference type="InterPro" id="IPR005757">
    <property type="entry name" value="Mpl"/>
</dbReference>
<dbReference type="PANTHER" id="PTHR43445">
    <property type="entry name" value="UDP-N-ACETYLMURAMATE--L-ALANINE LIGASE-RELATED"/>
    <property type="match status" value="1"/>
</dbReference>
<dbReference type="GO" id="GO:0106418">
    <property type="term" value="F:UDP-N-acetylmuramate-L-alanyl-gamma-D-glutamyl-meso-2,6-diaminoheptanedioate ligase activity"/>
    <property type="evidence" value="ECO:0007669"/>
    <property type="project" value="UniProtKB-EC"/>
</dbReference>
<sequence>MHIHILGICGTFMGGIAALAKSLGYQVTGSDANVYPPMSTQLEQLGITLTTGFDASQLEPAPDLVIIGNALSRGNPAVEAVLEQQLPYTSGAEWLSRHVLQQRWVLAVAGTHGKTSCSSMLTWVLQQAGLAPGFLIGGVAPQLGVSAQLGQSPFFVIEADEYDTAFFDKRSKFVHYRPRTLVINNLEYDHADIFPDLAAIQRQFHHLVRTVPASGLILTPAHVPAIEDALAQGCWSERQAYDASAKLADTDWQSRCIKADGSVFEVILQGQVQGQVQWQLLGQHNVDNAMMAIAAARHVGVPVTVAIEALCLFQAPKRRLELLTDSAGICLYDDFAHHPTAIQTTLAGLRAKVGQQRIVAVLEARSNTMKQGVHQASLPAALNEADKVYIFQSQGVGDGMEHVAGVLGDKARVFADLSALKAELLQQTEAGDHLLLMSNGGFGGLQQQLLQALQQKEADYV</sequence>
<protein>
    <recommendedName>
        <fullName evidence="9">UDP-N-acetylmuramate--L-alanyl-gamma-D-glutamyl-meso-2,6-diaminoheptandioate ligase</fullName>
        <ecNumber evidence="9">6.3.2.45</ecNumber>
    </recommendedName>
    <alternativeName>
        <fullName evidence="9">Murein peptide ligase</fullName>
    </alternativeName>
    <alternativeName>
        <fullName evidence="9">UDP-N-acetylmuramate:L-alanyl-gamma-D-glutamyl-meso-diaminopimelate ligase</fullName>
    </alternativeName>
</protein>
<dbReference type="SUPFAM" id="SSF53623">
    <property type="entry name" value="MurD-like peptide ligases, catalytic domain"/>
    <property type="match status" value="1"/>
</dbReference>
<evidence type="ECO:0000256" key="6">
    <source>
        <dbReference type="ARBA" id="ARBA00022984"/>
    </source>
</evidence>
<evidence type="ECO:0000256" key="8">
    <source>
        <dbReference type="ARBA" id="ARBA00023316"/>
    </source>
</evidence>
<keyword evidence="1 9" id="KW-0436">Ligase</keyword>
<dbReference type="EC" id="6.3.2.45" evidence="9"/>
<dbReference type="HAMAP" id="MF_02020">
    <property type="entry name" value="Mpl"/>
    <property type="match status" value="1"/>
</dbReference>
<dbReference type="Pfam" id="PF08245">
    <property type="entry name" value="Mur_ligase_M"/>
    <property type="match status" value="1"/>
</dbReference>
<evidence type="ECO:0000256" key="4">
    <source>
        <dbReference type="ARBA" id="ARBA00022840"/>
    </source>
</evidence>
<comment type="catalytic activity">
    <reaction evidence="9">
        <text>UDP-N-acetyl-alpha-D-muramate + L-alanyl-gamma-D-glutamyl-meso-2,6-diaminopimelate + ATP = UDP-N-acetyl-alpha-D-muramoyl-L-alanyl-gamma-D-glutamyl-meso-2,6-diaminopimelate + ADP + phosphate + H(+)</text>
        <dbReference type="Rhea" id="RHEA:29563"/>
        <dbReference type="ChEBI" id="CHEBI:15378"/>
        <dbReference type="ChEBI" id="CHEBI:30616"/>
        <dbReference type="ChEBI" id="CHEBI:43474"/>
        <dbReference type="ChEBI" id="CHEBI:61401"/>
        <dbReference type="ChEBI" id="CHEBI:70757"/>
        <dbReference type="ChEBI" id="CHEBI:83905"/>
        <dbReference type="ChEBI" id="CHEBI:456216"/>
        <dbReference type="EC" id="6.3.2.45"/>
    </reaction>
</comment>
<dbReference type="InterPro" id="IPR000713">
    <property type="entry name" value="Mur_ligase_N"/>
</dbReference>
<comment type="similarity">
    <text evidence="9">Belongs to the MurCDEF family. Mpl subfamily.</text>
</comment>
<dbReference type="Gene3D" id="3.40.1190.10">
    <property type="entry name" value="Mur-like, catalytic domain"/>
    <property type="match status" value="1"/>
</dbReference>
<dbReference type="Gene3D" id="3.90.190.20">
    <property type="entry name" value="Mur ligase, C-terminal domain"/>
    <property type="match status" value="1"/>
</dbReference>
<keyword evidence="3 9" id="KW-0547">Nucleotide-binding</keyword>
<keyword evidence="4 9" id="KW-0067">ATP-binding</keyword>
<dbReference type="Pfam" id="PF01225">
    <property type="entry name" value="Mur_ligase"/>
    <property type="match status" value="1"/>
</dbReference>
<dbReference type="Proteomes" id="UP001231616">
    <property type="component" value="Unassembled WGS sequence"/>
</dbReference>
<dbReference type="NCBIfam" id="TIGR01081">
    <property type="entry name" value="mpl"/>
    <property type="match status" value="1"/>
</dbReference>
<comment type="caution">
    <text evidence="13">The sequence shown here is derived from an EMBL/GenBank/DDBJ whole genome shotgun (WGS) entry which is preliminary data.</text>
</comment>
<dbReference type="Pfam" id="PF02875">
    <property type="entry name" value="Mur_ligase_C"/>
    <property type="match status" value="1"/>
</dbReference>
<feature type="domain" description="Mur ligase C-terminal" evidence="11">
    <location>
        <begin position="318"/>
        <end position="440"/>
    </location>
</feature>
<keyword evidence="9" id="KW-0460">Magnesium</keyword>
<evidence type="ECO:0000259" key="11">
    <source>
        <dbReference type="Pfam" id="PF02875"/>
    </source>
</evidence>
<evidence type="ECO:0000313" key="13">
    <source>
        <dbReference type="EMBL" id="MDP4536259.1"/>
    </source>
</evidence>
<dbReference type="PANTHER" id="PTHR43445:SF5">
    <property type="entry name" value="UDP-N-ACETYLMURAMATE--L-ALANYL-GAMMA-D-GLUTAMYL-MESO-2,6-DIAMINOHEPTANDIOATE LIGASE"/>
    <property type="match status" value="1"/>
</dbReference>
<keyword evidence="2 9" id="KW-0132">Cell division</keyword>
<feature type="domain" description="Mur ligase central" evidence="12">
    <location>
        <begin position="108"/>
        <end position="296"/>
    </location>
</feature>
<keyword evidence="5 9" id="KW-0133">Cell shape</keyword>
<evidence type="ECO:0000256" key="9">
    <source>
        <dbReference type="HAMAP-Rule" id="MF_02020"/>
    </source>
</evidence>
<accession>A0ABT9GZH0</accession>
<dbReference type="InterPro" id="IPR036615">
    <property type="entry name" value="Mur_ligase_C_dom_sf"/>
</dbReference>
<dbReference type="InterPro" id="IPR004101">
    <property type="entry name" value="Mur_ligase_C"/>
</dbReference>
<evidence type="ECO:0000259" key="10">
    <source>
        <dbReference type="Pfam" id="PF01225"/>
    </source>
</evidence>
<dbReference type="Gene3D" id="3.40.50.720">
    <property type="entry name" value="NAD(P)-binding Rossmann-like Domain"/>
    <property type="match status" value="1"/>
</dbReference>
<gene>
    <name evidence="9 13" type="primary">mpl</name>
    <name evidence="13" type="ORF">Q3O60_08670</name>
</gene>
<evidence type="ECO:0000256" key="5">
    <source>
        <dbReference type="ARBA" id="ARBA00022960"/>
    </source>
</evidence>
<comment type="function">
    <text evidence="9">Reutilizes the intact tripeptide L-alanyl-gamma-D-glutamyl-meso-diaminopimelate by linking it to UDP-N-acetylmuramate.</text>
</comment>
<evidence type="ECO:0000256" key="2">
    <source>
        <dbReference type="ARBA" id="ARBA00022618"/>
    </source>
</evidence>
<keyword evidence="8 9" id="KW-0961">Cell wall biogenesis/degradation</keyword>
<dbReference type="InterPro" id="IPR036565">
    <property type="entry name" value="Mur-like_cat_sf"/>
</dbReference>
<organism evidence="13 14">
    <name type="scientific">Alkalimonas collagenimarina</name>
    <dbReference type="NCBI Taxonomy" id="400390"/>
    <lineage>
        <taxon>Bacteria</taxon>
        <taxon>Pseudomonadati</taxon>
        <taxon>Pseudomonadota</taxon>
        <taxon>Gammaproteobacteria</taxon>
        <taxon>Alkalimonas</taxon>
    </lineage>
</organism>
<dbReference type="EMBL" id="JAUZVZ010000010">
    <property type="protein sequence ID" value="MDP4536259.1"/>
    <property type="molecule type" value="Genomic_DNA"/>
</dbReference>
<feature type="domain" description="Mur ligase N-terminal catalytic" evidence="10">
    <location>
        <begin position="2"/>
        <end position="101"/>
    </location>
</feature>
<keyword evidence="6 9" id="KW-0573">Peptidoglycan synthesis</keyword>
<evidence type="ECO:0000256" key="7">
    <source>
        <dbReference type="ARBA" id="ARBA00023306"/>
    </source>
</evidence>
<evidence type="ECO:0000313" key="14">
    <source>
        <dbReference type="Proteomes" id="UP001231616"/>
    </source>
</evidence>
<name>A0ABT9GZH0_9GAMM</name>
<feature type="binding site" evidence="9">
    <location>
        <begin position="110"/>
        <end position="116"/>
    </location>
    <ligand>
        <name>ATP</name>
        <dbReference type="ChEBI" id="CHEBI:30616"/>
    </ligand>
</feature>
<evidence type="ECO:0000256" key="1">
    <source>
        <dbReference type="ARBA" id="ARBA00022598"/>
    </source>
</evidence>
<comment type="cofactor">
    <cofactor evidence="9">
        <name>Mg(2+)</name>
        <dbReference type="ChEBI" id="CHEBI:18420"/>
    </cofactor>
</comment>
<reference evidence="13 14" key="1">
    <citation type="submission" date="2023-08" db="EMBL/GenBank/DDBJ databases">
        <authorList>
            <person name="Joshi A."/>
            <person name="Thite S."/>
        </authorList>
    </citation>
    <scope>NUCLEOTIDE SEQUENCE [LARGE SCALE GENOMIC DNA]</scope>
    <source>
        <strain evidence="13 14">AC40</strain>
    </source>
</reference>